<organism evidence="2 3">
    <name type="scientific">Dactylonectria macrodidyma</name>
    <dbReference type="NCBI Taxonomy" id="307937"/>
    <lineage>
        <taxon>Eukaryota</taxon>
        <taxon>Fungi</taxon>
        <taxon>Dikarya</taxon>
        <taxon>Ascomycota</taxon>
        <taxon>Pezizomycotina</taxon>
        <taxon>Sordariomycetes</taxon>
        <taxon>Hypocreomycetidae</taxon>
        <taxon>Hypocreales</taxon>
        <taxon>Nectriaceae</taxon>
        <taxon>Dactylonectria</taxon>
    </lineage>
</organism>
<accession>A0A9P9JLW0</accession>
<dbReference type="InterPro" id="IPR016040">
    <property type="entry name" value="NAD(P)-bd_dom"/>
</dbReference>
<gene>
    <name evidence="2" type="ORF">EDB81DRAFT_635875</name>
</gene>
<sequence length="244" mass="26403">MKVIVTGATGVLGKEIVRQCLDDARITKVVILTRRAVSMDVESHPKTEVVMHQDFSRYSDDLLRRLEGASACLWAIGGRASHDDNDKDALHKITVEFPLAAAKAMSESIASSPSSSPGSKFNFVFCSTRNADRHHSSKTLLFLSDPRRQLQQQRGEAEKALCDIADAHPQQGRFAAWILRPSAVLAPGGAGDAAAAAPKKRRHLGVGRSSSAGVEAPQLARAVIRVACEGWKDRVIDNDALLKM</sequence>
<evidence type="ECO:0000313" key="3">
    <source>
        <dbReference type="Proteomes" id="UP000738349"/>
    </source>
</evidence>
<dbReference type="EMBL" id="JAGMUV010000002">
    <property type="protein sequence ID" value="KAH7171347.1"/>
    <property type="molecule type" value="Genomic_DNA"/>
</dbReference>
<dbReference type="Proteomes" id="UP000738349">
    <property type="component" value="Unassembled WGS sequence"/>
</dbReference>
<evidence type="ECO:0000259" key="1">
    <source>
        <dbReference type="Pfam" id="PF13460"/>
    </source>
</evidence>
<dbReference type="PANTHER" id="PTHR14097">
    <property type="entry name" value="OXIDOREDUCTASE HTATIP2"/>
    <property type="match status" value="1"/>
</dbReference>
<evidence type="ECO:0000313" key="2">
    <source>
        <dbReference type="EMBL" id="KAH7171347.1"/>
    </source>
</evidence>
<feature type="domain" description="NAD(P)-binding" evidence="1">
    <location>
        <begin position="7"/>
        <end position="90"/>
    </location>
</feature>
<dbReference type="Gene3D" id="3.40.50.720">
    <property type="entry name" value="NAD(P)-binding Rossmann-like Domain"/>
    <property type="match status" value="1"/>
</dbReference>
<dbReference type="InterPro" id="IPR036291">
    <property type="entry name" value="NAD(P)-bd_dom_sf"/>
</dbReference>
<dbReference type="AlphaFoldDB" id="A0A9P9JLW0"/>
<proteinExistence type="predicted"/>
<reference evidence="2" key="1">
    <citation type="journal article" date="2021" name="Nat. Commun.">
        <title>Genetic determinants of endophytism in the Arabidopsis root mycobiome.</title>
        <authorList>
            <person name="Mesny F."/>
            <person name="Miyauchi S."/>
            <person name="Thiergart T."/>
            <person name="Pickel B."/>
            <person name="Atanasova L."/>
            <person name="Karlsson M."/>
            <person name="Huettel B."/>
            <person name="Barry K.W."/>
            <person name="Haridas S."/>
            <person name="Chen C."/>
            <person name="Bauer D."/>
            <person name="Andreopoulos W."/>
            <person name="Pangilinan J."/>
            <person name="LaButti K."/>
            <person name="Riley R."/>
            <person name="Lipzen A."/>
            <person name="Clum A."/>
            <person name="Drula E."/>
            <person name="Henrissat B."/>
            <person name="Kohler A."/>
            <person name="Grigoriev I.V."/>
            <person name="Martin F.M."/>
            <person name="Hacquard S."/>
        </authorList>
    </citation>
    <scope>NUCLEOTIDE SEQUENCE</scope>
    <source>
        <strain evidence="2">MPI-CAGE-AT-0147</strain>
    </source>
</reference>
<protein>
    <recommendedName>
        <fullName evidence="1">NAD(P)-binding domain-containing protein</fullName>
    </recommendedName>
</protein>
<comment type="caution">
    <text evidence="2">The sequence shown here is derived from an EMBL/GenBank/DDBJ whole genome shotgun (WGS) entry which is preliminary data.</text>
</comment>
<dbReference type="OrthoDB" id="3535423at2759"/>
<dbReference type="Pfam" id="PF13460">
    <property type="entry name" value="NAD_binding_10"/>
    <property type="match status" value="1"/>
</dbReference>
<dbReference type="SUPFAM" id="SSF51735">
    <property type="entry name" value="NAD(P)-binding Rossmann-fold domains"/>
    <property type="match status" value="1"/>
</dbReference>
<name>A0A9P9JLW0_9HYPO</name>
<keyword evidence="3" id="KW-1185">Reference proteome</keyword>
<dbReference type="PANTHER" id="PTHR14097:SF9">
    <property type="entry name" value="EPIMERASE, PUTATIVE (AFU_ORTHOLOGUE AFUA_8G07320)-RELATED"/>
    <property type="match status" value="1"/>
</dbReference>